<feature type="region of interest" description="Disordered" evidence="1">
    <location>
        <begin position="1"/>
        <end position="205"/>
    </location>
</feature>
<evidence type="ECO:0000256" key="1">
    <source>
        <dbReference type="SAM" id="MobiDB-lite"/>
    </source>
</evidence>
<evidence type="ECO:0000313" key="2">
    <source>
        <dbReference type="Proteomes" id="UP001165780"/>
    </source>
</evidence>
<feature type="compositionally biased region" description="Low complexity" evidence="1">
    <location>
        <begin position="76"/>
        <end position="101"/>
    </location>
</feature>
<proteinExistence type="predicted"/>
<feature type="compositionally biased region" description="Polar residues" evidence="1">
    <location>
        <begin position="1"/>
        <end position="10"/>
    </location>
</feature>
<accession>A0A9V1ERJ2</accession>
<keyword evidence="2" id="KW-1185">Reference proteome</keyword>
<evidence type="ECO:0000313" key="3">
    <source>
        <dbReference type="RefSeq" id="XP_019287093.2"/>
    </source>
</evidence>
<protein>
    <submittedName>
        <fullName evidence="3">Synapsin-1-like isoform X1</fullName>
    </submittedName>
</protein>
<dbReference type="Proteomes" id="UP001165780">
    <property type="component" value="Unplaced"/>
</dbReference>
<sequence length="205" mass="21472">MRVAGRNNSFPRPFFLPQGEQQEKERARRAEFLNGRTDATSPSPGRTPAPREAGSRERGSRAGGRGHRAASPPPRSRGWASGSSGLGPVSSSSWATTLAFRGLRRRTGGLRKLAGGGLTPCRTRISGERGQRLGGTWGFSPGAGGCSSPSRPLSSIPGPEPRPAPRTAPGRSQESGRVMPKVTQLGGGNAKRQPPQVQPGPAHCV</sequence>
<dbReference type="AlphaFoldDB" id="A0A9V1ERJ2"/>
<feature type="compositionally biased region" description="Gly residues" evidence="1">
    <location>
        <begin position="132"/>
        <end position="145"/>
    </location>
</feature>
<organism evidence="2 3">
    <name type="scientific">Panthera pardus</name>
    <name type="common">Leopard</name>
    <name type="synonym">Felis pardus</name>
    <dbReference type="NCBI Taxonomy" id="9691"/>
    <lineage>
        <taxon>Eukaryota</taxon>
        <taxon>Metazoa</taxon>
        <taxon>Chordata</taxon>
        <taxon>Craniata</taxon>
        <taxon>Vertebrata</taxon>
        <taxon>Euteleostomi</taxon>
        <taxon>Mammalia</taxon>
        <taxon>Eutheria</taxon>
        <taxon>Laurasiatheria</taxon>
        <taxon>Carnivora</taxon>
        <taxon>Feliformia</taxon>
        <taxon>Felidae</taxon>
        <taxon>Pantherinae</taxon>
        <taxon>Panthera</taxon>
    </lineage>
</organism>
<name>A0A9V1ERJ2_PANPR</name>
<gene>
    <name evidence="3" type="primary">LOC109256341</name>
</gene>
<reference evidence="3" key="1">
    <citation type="submission" date="2025-08" db="UniProtKB">
        <authorList>
            <consortium name="RefSeq"/>
        </authorList>
    </citation>
    <scope>IDENTIFICATION</scope>
    <source>
        <tissue evidence="3">Whole blood</tissue>
    </source>
</reference>
<dbReference type="GeneID" id="109256341"/>
<dbReference type="RefSeq" id="XP_019287093.2">
    <property type="nucleotide sequence ID" value="XM_019431548.2"/>
</dbReference>
<feature type="compositionally biased region" description="Basic and acidic residues" evidence="1">
    <location>
        <begin position="21"/>
        <end position="31"/>
    </location>
</feature>